<dbReference type="GO" id="GO:0046872">
    <property type="term" value="F:metal ion binding"/>
    <property type="evidence" value="ECO:0007669"/>
    <property type="project" value="UniProtKB-KW"/>
</dbReference>
<dbReference type="InterPro" id="IPR000086">
    <property type="entry name" value="NUDIX_hydrolase_dom"/>
</dbReference>
<dbReference type="EMBL" id="BAET01000022">
    <property type="protein sequence ID" value="GAB56150.1"/>
    <property type="molecule type" value="Genomic_DNA"/>
</dbReference>
<comment type="catalytic activity">
    <reaction evidence="10">
        <text>isopentenyl diphosphate = dimethylallyl diphosphate</text>
        <dbReference type="Rhea" id="RHEA:23284"/>
        <dbReference type="ChEBI" id="CHEBI:57623"/>
        <dbReference type="ChEBI" id="CHEBI:128769"/>
        <dbReference type="EC" id="5.3.3.2"/>
    </reaction>
</comment>
<proteinExistence type="inferred from homology"/>
<keyword evidence="14" id="KW-1185">Reference proteome</keyword>
<reference evidence="13 14" key="1">
    <citation type="journal article" date="2012" name="J. Bacteriol.">
        <title>Genome sequence of proteorhodopsin-containing sea ice bacterium Glaciecola punicea ACAM 611T.</title>
        <authorList>
            <person name="Qin Q.-L."/>
            <person name="Xie B.-B."/>
            <person name="Shu Y.-L."/>
            <person name="Rong J.-C."/>
            <person name="Zhao D.-L."/>
            <person name="Zhang X.-Y."/>
            <person name="Chen X.-L."/>
            <person name="Zhou B.-C."/>
            <person name="Zhanga Y.-Z."/>
        </authorList>
    </citation>
    <scope>NUCLEOTIDE SEQUENCE [LARGE SCALE GENOMIC DNA]</scope>
    <source>
        <strain evidence="13 14">ACAM 611</strain>
    </source>
</reference>
<evidence type="ECO:0000256" key="3">
    <source>
        <dbReference type="ARBA" id="ARBA00012057"/>
    </source>
</evidence>
<dbReference type="PIRSF" id="PIRSF018427">
    <property type="entry name" value="Isopntndiph_ism"/>
    <property type="match status" value="1"/>
</dbReference>
<dbReference type="CDD" id="cd02885">
    <property type="entry name" value="NUDIX_IPP_Isomerase"/>
    <property type="match status" value="1"/>
</dbReference>
<dbReference type="PROSITE" id="PS51462">
    <property type="entry name" value="NUDIX"/>
    <property type="match status" value="1"/>
</dbReference>
<dbReference type="PANTHER" id="PTHR10885">
    <property type="entry name" value="ISOPENTENYL-DIPHOSPHATE DELTA-ISOMERASE"/>
    <property type="match status" value="1"/>
</dbReference>
<dbReference type="GO" id="GO:0009240">
    <property type="term" value="P:isopentenyl diphosphate biosynthetic process"/>
    <property type="evidence" value="ECO:0007669"/>
    <property type="project" value="TreeGrafter"/>
</dbReference>
<comment type="caution">
    <text evidence="13">The sequence shown here is derived from an EMBL/GenBank/DDBJ whole genome shotgun (WGS) entry which is preliminary data.</text>
</comment>
<dbReference type="InterPro" id="IPR011876">
    <property type="entry name" value="IsopentenylPP_isomerase_typ1"/>
</dbReference>
<comment type="pathway">
    <text evidence="1 10">Isoprenoid biosynthesis; dimethylallyl diphosphate biosynthesis; dimethylallyl diphosphate from isopentenyl diphosphate: step 1/1.</text>
</comment>
<dbReference type="PANTHER" id="PTHR10885:SF0">
    <property type="entry name" value="ISOPENTENYL-DIPHOSPHATE DELTA-ISOMERASE"/>
    <property type="match status" value="1"/>
</dbReference>
<evidence type="ECO:0000256" key="6">
    <source>
        <dbReference type="ARBA" id="ARBA00022842"/>
    </source>
</evidence>
<comment type="cofactor">
    <cofactor evidence="10">
        <name>Mg(2+)</name>
        <dbReference type="ChEBI" id="CHEBI:18420"/>
    </cofactor>
    <text evidence="10">Binds 1 Mg(2+) ion per subunit. The magnesium ion binds only when substrate is bound.</text>
</comment>
<keyword evidence="6 10" id="KW-0460">Magnesium</keyword>
<dbReference type="InterPro" id="IPR015797">
    <property type="entry name" value="NUDIX_hydrolase-like_dom_sf"/>
</dbReference>
<evidence type="ECO:0000256" key="2">
    <source>
        <dbReference type="ARBA" id="ARBA00007579"/>
    </source>
</evidence>
<dbReference type="GO" id="GO:0005737">
    <property type="term" value="C:cytoplasm"/>
    <property type="evidence" value="ECO:0007669"/>
    <property type="project" value="UniProtKB-SubCell"/>
</dbReference>
<dbReference type="eggNOG" id="COG1443">
    <property type="taxonomic scope" value="Bacteria"/>
</dbReference>
<dbReference type="RefSeq" id="WP_006006003.1">
    <property type="nucleotide sequence ID" value="NZ_BAET01000022.1"/>
</dbReference>
<keyword evidence="9 10" id="KW-0413">Isomerase</keyword>
<dbReference type="Proteomes" id="UP000053586">
    <property type="component" value="Unassembled WGS sequence"/>
</dbReference>
<organism evidence="13 14">
    <name type="scientific">Glaciecola punicea ACAM 611</name>
    <dbReference type="NCBI Taxonomy" id="1121923"/>
    <lineage>
        <taxon>Bacteria</taxon>
        <taxon>Pseudomonadati</taxon>
        <taxon>Pseudomonadota</taxon>
        <taxon>Gammaproteobacteria</taxon>
        <taxon>Alteromonadales</taxon>
        <taxon>Alteromonadaceae</taxon>
        <taxon>Glaciecola</taxon>
    </lineage>
</organism>
<name>H5TCX3_9ALTE</name>
<evidence type="ECO:0000313" key="14">
    <source>
        <dbReference type="Proteomes" id="UP000053586"/>
    </source>
</evidence>
<feature type="binding site" evidence="10">
    <location>
        <position position="35"/>
    </location>
    <ligand>
        <name>Mn(2+)</name>
        <dbReference type="ChEBI" id="CHEBI:29035"/>
    </ligand>
</feature>
<comment type="subcellular location">
    <subcellularLocation>
        <location evidence="10">Cytoplasm</location>
    </subcellularLocation>
</comment>
<keyword evidence="5 10" id="KW-0479">Metal-binding</keyword>
<dbReference type="Pfam" id="PF00293">
    <property type="entry name" value="NUDIX"/>
    <property type="match status" value="1"/>
</dbReference>
<keyword evidence="7 10" id="KW-0464">Manganese</keyword>
<evidence type="ECO:0000259" key="12">
    <source>
        <dbReference type="PROSITE" id="PS51462"/>
    </source>
</evidence>
<feature type="binding site" evidence="10">
    <location>
        <position position="120"/>
    </location>
    <ligand>
        <name>Mn(2+)</name>
        <dbReference type="ChEBI" id="CHEBI:29035"/>
    </ligand>
</feature>
<reference evidence="13 14" key="2">
    <citation type="journal article" date="2017" name="Antonie Van Leeuwenhoek">
        <title>Rhizobium rhizosphaerae sp. nov., a novel species isolated from rice rhizosphere.</title>
        <authorList>
            <person name="Zhao J.J."/>
            <person name="Zhang J."/>
            <person name="Zhang R.J."/>
            <person name="Zhang C.W."/>
            <person name="Yin H.Q."/>
            <person name="Zhang X.X."/>
        </authorList>
    </citation>
    <scope>NUCLEOTIDE SEQUENCE [LARGE SCALE GENOMIC DNA]</scope>
    <source>
        <strain evidence="13 14">ACAM 611</strain>
    </source>
</reference>
<dbReference type="InterPro" id="IPR056375">
    <property type="entry name" value="Idi_bact"/>
</dbReference>
<feature type="binding site" evidence="10">
    <location>
        <position position="122"/>
    </location>
    <ligand>
        <name>Mn(2+)</name>
        <dbReference type="ChEBI" id="CHEBI:29035"/>
    </ligand>
</feature>
<feature type="active site" evidence="10 11">
    <location>
        <position position="73"/>
    </location>
</feature>
<evidence type="ECO:0000256" key="9">
    <source>
        <dbReference type="ARBA" id="ARBA00023235"/>
    </source>
</evidence>
<accession>H5TCX3</accession>
<protein>
    <recommendedName>
        <fullName evidence="3 10">Isopentenyl-diphosphate Delta-isomerase</fullName>
        <shortName evidence="10">IPP isomerase</shortName>
        <ecNumber evidence="3 10">5.3.3.2</ecNumber>
    </recommendedName>
    <alternativeName>
        <fullName evidence="10">IPP:DMAPP isomerase</fullName>
    </alternativeName>
    <alternativeName>
        <fullName evidence="10">Isopentenyl pyrophosphate isomerase</fullName>
    </alternativeName>
</protein>
<dbReference type="SUPFAM" id="SSF55811">
    <property type="entry name" value="Nudix"/>
    <property type="match status" value="1"/>
</dbReference>
<comment type="cofactor">
    <cofactor evidence="10">
        <name>Mn(2+)</name>
        <dbReference type="ChEBI" id="CHEBI:29035"/>
    </cofactor>
    <text evidence="10">Binds 1 Mn(2+) ion per subunit.</text>
</comment>
<dbReference type="STRING" id="56804.BAE46_11635"/>
<dbReference type="AlphaFoldDB" id="H5TCX3"/>
<evidence type="ECO:0000256" key="1">
    <source>
        <dbReference type="ARBA" id="ARBA00004826"/>
    </source>
</evidence>
<dbReference type="HAMAP" id="MF_00202">
    <property type="entry name" value="Idi"/>
    <property type="match status" value="1"/>
</dbReference>
<dbReference type="UniPathway" id="UPA00059">
    <property type="reaction ID" value="UER00104"/>
</dbReference>
<evidence type="ECO:0000256" key="7">
    <source>
        <dbReference type="ARBA" id="ARBA00023211"/>
    </source>
</evidence>
<dbReference type="OrthoDB" id="9809458at2"/>
<dbReference type="EC" id="5.3.3.2" evidence="3 10"/>
<feature type="active site" evidence="10 11">
    <location>
        <position position="122"/>
    </location>
</feature>
<evidence type="ECO:0000256" key="11">
    <source>
        <dbReference type="PIRSR" id="PIRSR018427-1"/>
    </source>
</evidence>
<dbReference type="NCBIfam" id="NF002995">
    <property type="entry name" value="PRK03759.1"/>
    <property type="match status" value="1"/>
</dbReference>
<dbReference type="GO" id="GO:0050992">
    <property type="term" value="P:dimethylallyl diphosphate biosynthetic process"/>
    <property type="evidence" value="ECO:0007669"/>
    <property type="project" value="UniProtKB-UniRule"/>
</dbReference>
<keyword evidence="8 10" id="KW-0414">Isoprene biosynthesis</keyword>
<feature type="binding site" evidence="10">
    <location>
        <position position="93"/>
    </location>
    <ligand>
        <name>Mg(2+)</name>
        <dbReference type="ChEBI" id="CHEBI:18420"/>
    </ligand>
</feature>
<sequence length="187" mass="21833">MNINESVNLVTLVDNNGNTTGYADKIEAHLRGDLHLAFSLMIIRRQGDYVEYLLQRRAADKYHSGGLWANTCCSHPLPRETVKDAARRRVAEELGIKAKLSLSIIGQICYRHSLDNNMIEHEFDNIVVAEVDNIEWRQNPDEVMEVRWWTEHEIIKTLKYNPKVFTTWFEEVFTYIRDDRSLSIPKL</sequence>
<evidence type="ECO:0000313" key="13">
    <source>
        <dbReference type="EMBL" id="GAB56150.1"/>
    </source>
</evidence>
<feature type="binding site" evidence="10">
    <location>
        <position position="75"/>
    </location>
    <ligand>
        <name>Mn(2+)</name>
        <dbReference type="ChEBI" id="CHEBI:29035"/>
    </ligand>
</feature>
<dbReference type="GO" id="GO:0004452">
    <property type="term" value="F:isopentenyl-diphosphate delta-isomerase activity"/>
    <property type="evidence" value="ECO:0007669"/>
    <property type="project" value="UniProtKB-UniRule"/>
</dbReference>
<feature type="binding site" evidence="10">
    <location>
        <position position="29"/>
    </location>
    <ligand>
        <name>Mn(2+)</name>
        <dbReference type="ChEBI" id="CHEBI:29035"/>
    </ligand>
</feature>
<evidence type="ECO:0000256" key="4">
    <source>
        <dbReference type="ARBA" id="ARBA00022490"/>
    </source>
</evidence>
<comment type="similarity">
    <text evidence="2 10">Belongs to the IPP isomerase type 1 family.</text>
</comment>
<dbReference type="NCBIfam" id="TIGR02150">
    <property type="entry name" value="IPP_isom_1"/>
    <property type="match status" value="1"/>
</dbReference>
<feature type="domain" description="Nudix hydrolase" evidence="12">
    <location>
        <begin position="33"/>
        <end position="171"/>
    </location>
</feature>
<evidence type="ECO:0000256" key="8">
    <source>
        <dbReference type="ARBA" id="ARBA00023229"/>
    </source>
</evidence>
<evidence type="ECO:0000256" key="10">
    <source>
        <dbReference type="HAMAP-Rule" id="MF_00202"/>
    </source>
</evidence>
<comment type="function">
    <text evidence="10">Catalyzes the 1,3-allylic rearrangement of the homoallylic substrate isopentenyl (IPP) to its highly electrophilic allylic isomer, dimethylallyl diphosphate (DMAPP).</text>
</comment>
<keyword evidence="4 10" id="KW-0963">Cytoplasm</keyword>
<dbReference type="Gene3D" id="3.90.79.10">
    <property type="entry name" value="Nucleoside Triphosphate Pyrophosphohydrolase"/>
    <property type="match status" value="1"/>
</dbReference>
<evidence type="ECO:0000256" key="5">
    <source>
        <dbReference type="ARBA" id="ARBA00022723"/>
    </source>
</evidence>
<gene>
    <name evidence="10 13" type="primary">idi</name>
    <name evidence="13" type="ORF">GPUN_2035</name>
</gene>